<evidence type="ECO:0000313" key="3">
    <source>
        <dbReference type="Proteomes" id="UP000317199"/>
    </source>
</evidence>
<evidence type="ECO:0000256" key="1">
    <source>
        <dbReference type="SAM" id="MobiDB-lite"/>
    </source>
</evidence>
<keyword evidence="3" id="KW-1185">Reference proteome</keyword>
<protein>
    <submittedName>
        <fullName evidence="2">DUF1631 domain-containing protein</fullName>
    </submittedName>
</protein>
<evidence type="ECO:0000313" key="2">
    <source>
        <dbReference type="EMBL" id="QDH69152.1"/>
    </source>
</evidence>
<dbReference type="Pfam" id="PF07793">
    <property type="entry name" value="DUF1631"/>
    <property type="match status" value="1"/>
</dbReference>
<feature type="region of interest" description="Disordered" evidence="1">
    <location>
        <begin position="241"/>
        <end position="301"/>
    </location>
</feature>
<dbReference type="OrthoDB" id="6188167at2"/>
<feature type="compositionally biased region" description="Basic and acidic residues" evidence="1">
    <location>
        <begin position="241"/>
        <end position="257"/>
    </location>
</feature>
<gene>
    <name evidence="2" type="ORF">FKV23_02815</name>
</gene>
<dbReference type="KEGG" id="lyj:FKV23_02815"/>
<dbReference type="InterPro" id="IPR012434">
    <property type="entry name" value="DUF1631"/>
</dbReference>
<dbReference type="Proteomes" id="UP000317199">
    <property type="component" value="Chromosome"/>
</dbReference>
<proteinExistence type="predicted"/>
<name>A0A514BP45_9GAMM</name>
<accession>A0A514BP45</accession>
<reference evidence="2 3" key="1">
    <citation type="submission" date="2019-06" db="EMBL/GenBank/DDBJ databases">
        <title>Lysobacter alkalisoli sp. nov. isolated from saline-alkali soil.</title>
        <authorList>
            <person name="Sun J.-Q."/>
            <person name="Xu L."/>
        </authorList>
    </citation>
    <scope>NUCLEOTIDE SEQUENCE [LARGE SCALE GENOMIC DNA]</scope>
    <source>
        <strain evidence="2 3">SJ-36</strain>
    </source>
</reference>
<dbReference type="AlphaFoldDB" id="A0A514BP45"/>
<organism evidence="2 3">
    <name type="scientific">Marilutibacter alkalisoli</name>
    <dbReference type="NCBI Taxonomy" id="2591633"/>
    <lineage>
        <taxon>Bacteria</taxon>
        <taxon>Pseudomonadati</taxon>
        <taxon>Pseudomonadota</taxon>
        <taxon>Gammaproteobacteria</taxon>
        <taxon>Lysobacterales</taxon>
        <taxon>Lysobacteraceae</taxon>
        <taxon>Marilutibacter</taxon>
    </lineage>
</organism>
<sequence length="767" mass="85012">MSARLDSNATPPSAWNLASADLPRRVRTALERLYALTAENLGRQLENTLGDFEKQLFKLAEQARNPARQADHFEALRRVRLHRGELQPRFLGALEAALASIRVPATGSAEADSDPGLDELRLVDDAEVSEDNVLDAIATRHESRSGLPLMLLGQRFGVLAGAPAFDASHLPVGPRQLCRLLAESSRVLQLEPEARLLLFESFNHHTMNGYSQLAEAMNALLARENILPGLSYVPLRARPAEQVEEHTHAPAQEHEPEAVAPPPRRRRPPQPLAPASQRPHTHWWGQAGEETGSGGDETDDNADYQALQELLSSRREALEKAHPAAGAPEQVPLPTPDLVAALAAQQDALSPAEQKPRTIADLKRALLARGRQQHGRATRLSNEDEDTFELLGLLFTEIGRELREGTTSHSLLERLQVPLLRLALLDRAFLVRHQHPARQLLNTVAEAGARWMAEDDGDPRLERQLRQAVEHVVRNYQGDEAVFETANTSLQGHLQQLARKAELSERRHVEAARGKEKLIVARRRSADTIAQAVAGLQLPRFIQRLLEQAWADVLTLTLLRHGEDSEEWAQYAGMTSILATSGTGGAPPEGLEAEIGQALAQVGYHPGEAAQIARHLARGHDDETENPTSRTELVMKLKSHVRLGDDAGTPQGTPVPPRNPREQACYEHLRTLPFGTWMEFVLNQQGDMVRRRIAWFSTVTDRMLFVNQRGQRVDEQSLDQVSRLMAQEQARIVTADRGHLIDRAWQATLSALRNFAGMPDRPQGATS</sequence>
<dbReference type="RefSeq" id="WP_141622494.1">
    <property type="nucleotide sequence ID" value="NZ_CP041242.1"/>
</dbReference>
<dbReference type="EMBL" id="CP041242">
    <property type="protein sequence ID" value="QDH69152.1"/>
    <property type="molecule type" value="Genomic_DNA"/>
</dbReference>